<sequence length="204" mass="23132">MATPVKNHDLHGNVPDSSPAVLLLIDLINDFEFVDGDKIYNHLLPQVDAIVNLKQKAKKAGIPVIYVNDNFGKWQSDFRKLLDHCLQEGVKSKAIIEKLKPDEEDYFVLKPKHSAFYSTTLDVLLDYLKAKTLIMAGITGNICVLFTANDAFMRDFSLIIPSDCVASENKKENTYALEQMRKLLKADTRPSTKIDFKKYKPVKK</sequence>
<dbReference type="KEGG" id="rhoz:GXP67_11925"/>
<dbReference type="Gene3D" id="3.40.50.850">
    <property type="entry name" value="Isochorismatase-like"/>
    <property type="match status" value="1"/>
</dbReference>
<protein>
    <submittedName>
        <fullName evidence="3">Cysteine hydrolase</fullName>
    </submittedName>
</protein>
<dbReference type="RefSeq" id="WP_162443330.1">
    <property type="nucleotide sequence ID" value="NZ_CP048222.1"/>
</dbReference>
<evidence type="ECO:0000256" key="1">
    <source>
        <dbReference type="ARBA" id="ARBA00022801"/>
    </source>
</evidence>
<dbReference type="InterPro" id="IPR050272">
    <property type="entry name" value="Isochorismatase-like_hydrls"/>
</dbReference>
<dbReference type="InterPro" id="IPR016291">
    <property type="entry name" value="Isochorismatase"/>
</dbReference>
<accession>A0A6C0GHX8</accession>
<dbReference type="EMBL" id="CP048222">
    <property type="protein sequence ID" value="QHT67292.1"/>
    <property type="molecule type" value="Genomic_DNA"/>
</dbReference>
<feature type="domain" description="Isochorismatase-like" evidence="2">
    <location>
        <begin position="21"/>
        <end position="182"/>
    </location>
</feature>
<dbReference type="PRINTS" id="PR01398">
    <property type="entry name" value="ISCHRISMTASE"/>
</dbReference>
<keyword evidence="1 3" id="KW-0378">Hydrolase</keyword>
<proteinExistence type="predicted"/>
<dbReference type="Proteomes" id="UP000480178">
    <property type="component" value="Chromosome"/>
</dbReference>
<gene>
    <name evidence="3" type="ORF">GXP67_11925</name>
</gene>
<dbReference type="InterPro" id="IPR036380">
    <property type="entry name" value="Isochorismatase-like_sf"/>
</dbReference>
<dbReference type="SUPFAM" id="SSF52499">
    <property type="entry name" value="Isochorismatase-like hydrolases"/>
    <property type="match status" value="1"/>
</dbReference>
<dbReference type="GO" id="GO:0008908">
    <property type="term" value="F:isochorismatase activity"/>
    <property type="evidence" value="ECO:0007669"/>
    <property type="project" value="InterPro"/>
</dbReference>
<dbReference type="InterPro" id="IPR000868">
    <property type="entry name" value="Isochorismatase-like_dom"/>
</dbReference>
<evidence type="ECO:0000313" key="3">
    <source>
        <dbReference type="EMBL" id="QHT67292.1"/>
    </source>
</evidence>
<keyword evidence="4" id="KW-1185">Reference proteome</keyword>
<name>A0A6C0GHX8_9BACT</name>
<dbReference type="Pfam" id="PF00857">
    <property type="entry name" value="Isochorismatase"/>
    <property type="match status" value="1"/>
</dbReference>
<evidence type="ECO:0000313" key="4">
    <source>
        <dbReference type="Proteomes" id="UP000480178"/>
    </source>
</evidence>
<organism evidence="3 4">
    <name type="scientific">Rhodocytophaga rosea</name>
    <dbReference type="NCBI Taxonomy" id="2704465"/>
    <lineage>
        <taxon>Bacteria</taxon>
        <taxon>Pseudomonadati</taxon>
        <taxon>Bacteroidota</taxon>
        <taxon>Cytophagia</taxon>
        <taxon>Cytophagales</taxon>
        <taxon>Rhodocytophagaceae</taxon>
        <taxon>Rhodocytophaga</taxon>
    </lineage>
</organism>
<dbReference type="PANTHER" id="PTHR43540:SF6">
    <property type="entry name" value="ISOCHORISMATASE-LIKE DOMAIN-CONTAINING PROTEIN"/>
    <property type="match status" value="1"/>
</dbReference>
<reference evidence="3 4" key="1">
    <citation type="submission" date="2020-01" db="EMBL/GenBank/DDBJ databases">
        <authorList>
            <person name="Kim M.K."/>
        </authorList>
    </citation>
    <scope>NUCLEOTIDE SEQUENCE [LARGE SCALE GENOMIC DNA]</scope>
    <source>
        <strain evidence="3 4">172606-1</strain>
    </source>
</reference>
<evidence type="ECO:0000259" key="2">
    <source>
        <dbReference type="Pfam" id="PF00857"/>
    </source>
</evidence>
<dbReference type="AlphaFoldDB" id="A0A6C0GHX8"/>
<dbReference type="PANTHER" id="PTHR43540">
    <property type="entry name" value="PEROXYUREIDOACRYLATE/UREIDOACRYLATE AMIDOHYDROLASE-RELATED"/>
    <property type="match status" value="1"/>
</dbReference>
<dbReference type="CDD" id="cd00431">
    <property type="entry name" value="cysteine_hydrolases"/>
    <property type="match status" value="1"/>
</dbReference>